<evidence type="ECO:0000313" key="10">
    <source>
        <dbReference type="Proteomes" id="UP000237347"/>
    </source>
</evidence>
<dbReference type="InterPro" id="IPR009457">
    <property type="entry name" value="THH1/TOM1/TOM3_dom"/>
</dbReference>
<proteinExistence type="inferred from homology"/>
<evidence type="ECO:0000256" key="3">
    <source>
        <dbReference type="ARBA" id="ARBA00022554"/>
    </source>
</evidence>
<feature type="domain" description="THH1/TOM1/TOM3" evidence="8">
    <location>
        <begin position="29"/>
        <end position="73"/>
    </location>
</feature>
<keyword evidence="3" id="KW-0926">Vacuole</keyword>
<keyword evidence="10" id="KW-1185">Reference proteome</keyword>
<feature type="transmembrane region" description="Helical" evidence="7">
    <location>
        <begin position="35"/>
        <end position="55"/>
    </location>
</feature>
<sequence>MFTSDFLEIENSFFISKYILYILSISSFINHHTYFPLVSIIAALGFLLYGGRLFFMLRRFPIESKGRRKKLHE</sequence>
<keyword evidence="6 7" id="KW-0472">Membrane</keyword>
<evidence type="ECO:0000259" key="8">
    <source>
        <dbReference type="Pfam" id="PF06454"/>
    </source>
</evidence>
<name>A0AAW0KUX8_QUESU</name>
<evidence type="ECO:0000313" key="9">
    <source>
        <dbReference type="EMBL" id="KAK7843378.1"/>
    </source>
</evidence>
<keyword evidence="5 7" id="KW-1133">Transmembrane helix</keyword>
<dbReference type="PANTHER" id="PTHR31142">
    <property type="entry name" value="TOBAMOVIRUS MULTIPLICATION PROTEIN 1-LIKE ISOFORM X1"/>
    <property type="match status" value="1"/>
</dbReference>
<comment type="subcellular location">
    <subcellularLocation>
        <location evidence="1">Vacuole membrane</location>
        <topology evidence="1">Multi-pass membrane protein</topology>
    </subcellularLocation>
</comment>
<dbReference type="EMBL" id="PKMF04000205">
    <property type="protein sequence ID" value="KAK7843378.1"/>
    <property type="molecule type" value="Genomic_DNA"/>
</dbReference>
<dbReference type="AlphaFoldDB" id="A0AAW0KUX8"/>
<dbReference type="GO" id="GO:0009705">
    <property type="term" value="C:plant-type vacuole membrane"/>
    <property type="evidence" value="ECO:0007669"/>
    <property type="project" value="TreeGrafter"/>
</dbReference>
<dbReference type="PANTHER" id="PTHR31142:SF1">
    <property type="entry name" value="TOBAMOVIRUS MULTIPLICATION PROTEIN 1"/>
    <property type="match status" value="1"/>
</dbReference>
<dbReference type="Proteomes" id="UP000237347">
    <property type="component" value="Unassembled WGS sequence"/>
</dbReference>
<evidence type="ECO:0000256" key="7">
    <source>
        <dbReference type="SAM" id="Phobius"/>
    </source>
</evidence>
<protein>
    <submittedName>
        <fullName evidence="9">Tobamovirus multiplication protein 1</fullName>
    </submittedName>
</protein>
<feature type="non-terminal residue" evidence="9">
    <location>
        <position position="73"/>
    </location>
</feature>
<comment type="caution">
    <text evidence="9">The sequence shown here is derived from an EMBL/GenBank/DDBJ whole genome shotgun (WGS) entry which is preliminary data.</text>
</comment>
<gene>
    <name evidence="9" type="primary">TOM1_4</name>
    <name evidence="9" type="ORF">CFP56_012641</name>
</gene>
<organism evidence="9 10">
    <name type="scientific">Quercus suber</name>
    <name type="common">Cork oak</name>
    <dbReference type="NCBI Taxonomy" id="58331"/>
    <lineage>
        <taxon>Eukaryota</taxon>
        <taxon>Viridiplantae</taxon>
        <taxon>Streptophyta</taxon>
        <taxon>Embryophyta</taxon>
        <taxon>Tracheophyta</taxon>
        <taxon>Spermatophyta</taxon>
        <taxon>Magnoliopsida</taxon>
        <taxon>eudicotyledons</taxon>
        <taxon>Gunneridae</taxon>
        <taxon>Pentapetalae</taxon>
        <taxon>rosids</taxon>
        <taxon>fabids</taxon>
        <taxon>Fagales</taxon>
        <taxon>Fagaceae</taxon>
        <taxon>Quercus</taxon>
    </lineage>
</organism>
<accession>A0AAW0KUX8</accession>
<evidence type="ECO:0000256" key="2">
    <source>
        <dbReference type="ARBA" id="ARBA00006779"/>
    </source>
</evidence>
<comment type="similarity">
    <text evidence="2">Belongs to the plant tobamovirus multiplication TOM1 protein family.</text>
</comment>
<evidence type="ECO:0000256" key="4">
    <source>
        <dbReference type="ARBA" id="ARBA00022692"/>
    </source>
</evidence>
<dbReference type="Pfam" id="PF06454">
    <property type="entry name" value="THH1_TOM1-3_dom"/>
    <property type="match status" value="1"/>
</dbReference>
<evidence type="ECO:0000256" key="1">
    <source>
        <dbReference type="ARBA" id="ARBA00004128"/>
    </source>
</evidence>
<evidence type="ECO:0000256" key="5">
    <source>
        <dbReference type="ARBA" id="ARBA00022989"/>
    </source>
</evidence>
<evidence type="ECO:0000256" key="6">
    <source>
        <dbReference type="ARBA" id="ARBA00023136"/>
    </source>
</evidence>
<dbReference type="InterPro" id="IPR040226">
    <property type="entry name" value="THH1/TOM1/TOM3"/>
</dbReference>
<feature type="transmembrane region" description="Helical" evidence="7">
    <location>
        <begin position="12"/>
        <end position="29"/>
    </location>
</feature>
<reference evidence="9 10" key="1">
    <citation type="journal article" date="2018" name="Sci. Data">
        <title>The draft genome sequence of cork oak.</title>
        <authorList>
            <person name="Ramos A.M."/>
            <person name="Usie A."/>
            <person name="Barbosa P."/>
            <person name="Barros P.M."/>
            <person name="Capote T."/>
            <person name="Chaves I."/>
            <person name="Simoes F."/>
            <person name="Abreu I."/>
            <person name="Carrasquinho I."/>
            <person name="Faro C."/>
            <person name="Guimaraes J.B."/>
            <person name="Mendonca D."/>
            <person name="Nobrega F."/>
            <person name="Rodrigues L."/>
            <person name="Saibo N.J.M."/>
            <person name="Varela M.C."/>
            <person name="Egas C."/>
            <person name="Matos J."/>
            <person name="Miguel C.M."/>
            <person name="Oliveira M.M."/>
            <person name="Ricardo C.P."/>
            <person name="Goncalves S."/>
        </authorList>
    </citation>
    <scope>NUCLEOTIDE SEQUENCE [LARGE SCALE GENOMIC DNA]</scope>
    <source>
        <strain evidence="10">cv. HL8</strain>
    </source>
</reference>
<keyword evidence="4 7" id="KW-0812">Transmembrane</keyword>